<keyword evidence="1" id="KW-0812">Transmembrane</keyword>
<keyword evidence="1" id="KW-0472">Membrane</keyword>
<dbReference type="EMBL" id="CAJZBQ010000043">
    <property type="protein sequence ID" value="CAG9327358.1"/>
    <property type="molecule type" value="Genomic_DNA"/>
</dbReference>
<comment type="caution">
    <text evidence="2">The sequence shown here is derived from an EMBL/GenBank/DDBJ whole genome shotgun (WGS) entry which is preliminary data.</text>
</comment>
<name>A0AAU9JJD0_9CILI</name>
<keyword evidence="3" id="KW-1185">Reference proteome</keyword>
<dbReference type="Proteomes" id="UP001162131">
    <property type="component" value="Unassembled WGS sequence"/>
</dbReference>
<evidence type="ECO:0000256" key="1">
    <source>
        <dbReference type="SAM" id="Phobius"/>
    </source>
</evidence>
<feature type="transmembrane region" description="Helical" evidence="1">
    <location>
        <begin position="43"/>
        <end position="63"/>
    </location>
</feature>
<evidence type="ECO:0000313" key="2">
    <source>
        <dbReference type="EMBL" id="CAG9327358.1"/>
    </source>
</evidence>
<reference evidence="2" key="1">
    <citation type="submission" date="2021-09" db="EMBL/GenBank/DDBJ databases">
        <authorList>
            <consortium name="AG Swart"/>
            <person name="Singh M."/>
            <person name="Singh A."/>
            <person name="Seah K."/>
            <person name="Emmerich C."/>
        </authorList>
    </citation>
    <scope>NUCLEOTIDE SEQUENCE</scope>
    <source>
        <strain evidence="2">ATCC30299</strain>
    </source>
</reference>
<sequence length="94" mass="10539">MEISGFKAYILILSACGSVYLLGLGIALCTDYEYVEIKNKFKGGIACIIASLVYGSVVAFWAVQKYKSRRRKPKRNYRVNTEAEGIQLLPLRSN</sequence>
<protein>
    <submittedName>
        <fullName evidence="2">Uncharacterized protein</fullName>
    </submittedName>
</protein>
<proteinExistence type="predicted"/>
<dbReference type="AlphaFoldDB" id="A0AAU9JJD0"/>
<organism evidence="2 3">
    <name type="scientific">Blepharisma stoltei</name>
    <dbReference type="NCBI Taxonomy" id="1481888"/>
    <lineage>
        <taxon>Eukaryota</taxon>
        <taxon>Sar</taxon>
        <taxon>Alveolata</taxon>
        <taxon>Ciliophora</taxon>
        <taxon>Postciliodesmatophora</taxon>
        <taxon>Heterotrichea</taxon>
        <taxon>Heterotrichida</taxon>
        <taxon>Blepharismidae</taxon>
        <taxon>Blepharisma</taxon>
    </lineage>
</organism>
<evidence type="ECO:0000313" key="3">
    <source>
        <dbReference type="Proteomes" id="UP001162131"/>
    </source>
</evidence>
<accession>A0AAU9JJD0</accession>
<gene>
    <name evidence="2" type="ORF">BSTOLATCC_MIC43397</name>
</gene>
<keyword evidence="1" id="KW-1133">Transmembrane helix</keyword>